<dbReference type="Gene3D" id="1.10.238.10">
    <property type="entry name" value="EF-hand"/>
    <property type="match status" value="1"/>
</dbReference>
<name>A0A0B6YN84_9EUPU</name>
<feature type="domain" description="EF-hand" evidence="1">
    <location>
        <begin position="7"/>
        <end position="42"/>
    </location>
</feature>
<dbReference type="SUPFAM" id="SSF47473">
    <property type="entry name" value="EF-hand"/>
    <property type="match status" value="1"/>
</dbReference>
<dbReference type="InterPro" id="IPR002048">
    <property type="entry name" value="EF_hand_dom"/>
</dbReference>
<dbReference type="AlphaFoldDB" id="A0A0B6YN84"/>
<protein>
    <recommendedName>
        <fullName evidence="1">EF-hand domain-containing protein</fullName>
    </recommendedName>
</protein>
<evidence type="ECO:0000313" key="2">
    <source>
        <dbReference type="EMBL" id="CEK57627.1"/>
    </source>
</evidence>
<dbReference type="InterPro" id="IPR011992">
    <property type="entry name" value="EF-hand-dom_pair"/>
</dbReference>
<evidence type="ECO:0000259" key="1">
    <source>
        <dbReference type="PROSITE" id="PS50222"/>
    </source>
</evidence>
<gene>
    <name evidence="2" type="primary">ORF30672</name>
</gene>
<sequence length="76" mass="8965">GTHEFSEVEEILSRAFDLFDIDGDGRIDQVESVEAFSNEWDINNDGIITREEFDLKFKEYLAEALDFERSREVRPY</sequence>
<dbReference type="EMBL" id="HACG01010762">
    <property type="protein sequence ID" value="CEK57627.1"/>
    <property type="molecule type" value="Transcribed_RNA"/>
</dbReference>
<accession>A0A0B6YN84</accession>
<dbReference type="Pfam" id="PF13202">
    <property type="entry name" value="EF-hand_5"/>
    <property type="match status" value="2"/>
</dbReference>
<reference evidence="2" key="1">
    <citation type="submission" date="2014-12" db="EMBL/GenBank/DDBJ databases">
        <title>Insight into the proteome of Arion vulgaris.</title>
        <authorList>
            <person name="Aradska J."/>
            <person name="Bulat T."/>
            <person name="Smidak R."/>
            <person name="Sarate P."/>
            <person name="Gangsoo J."/>
            <person name="Sialana F."/>
            <person name="Bilban M."/>
            <person name="Lubec G."/>
        </authorList>
    </citation>
    <scope>NUCLEOTIDE SEQUENCE</scope>
    <source>
        <tissue evidence="2">Skin</tissue>
    </source>
</reference>
<organism evidence="2">
    <name type="scientific">Arion vulgaris</name>
    <dbReference type="NCBI Taxonomy" id="1028688"/>
    <lineage>
        <taxon>Eukaryota</taxon>
        <taxon>Metazoa</taxon>
        <taxon>Spiralia</taxon>
        <taxon>Lophotrochozoa</taxon>
        <taxon>Mollusca</taxon>
        <taxon>Gastropoda</taxon>
        <taxon>Heterobranchia</taxon>
        <taxon>Euthyneura</taxon>
        <taxon>Panpulmonata</taxon>
        <taxon>Eupulmonata</taxon>
        <taxon>Stylommatophora</taxon>
        <taxon>Helicina</taxon>
        <taxon>Arionoidea</taxon>
        <taxon>Arionidae</taxon>
        <taxon>Arion</taxon>
    </lineage>
</organism>
<dbReference type="GO" id="GO:0005509">
    <property type="term" value="F:calcium ion binding"/>
    <property type="evidence" value="ECO:0007669"/>
    <property type="project" value="InterPro"/>
</dbReference>
<proteinExistence type="predicted"/>
<dbReference type="PROSITE" id="PS50222">
    <property type="entry name" value="EF_HAND_2"/>
    <property type="match status" value="1"/>
</dbReference>
<feature type="non-terminal residue" evidence="2">
    <location>
        <position position="1"/>
    </location>
</feature>